<gene>
    <name evidence="1" type="ORF">BACPLE_01177</name>
</gene>
<dbReference type="EMBL" id="ABQC02000012">
    <property type="protein sequence ID" value="EDY96734.1"/>
    <property type="molecule type" value="Genomic_DNA"/>
</dbReference>
<dbReference type="GeneID" id="43183679"/>
<proteinExistence type="predicted"/>
<dbReference type="HOGENOM" id="CLU_1444986_0_0_10"/>
<sequence>MTQKMNLALGVNFDLLGTNLAGIYQKTENSSELLLMPTIVNSSNAISLEKIAKELEDVFKIEGADKSIENTVNSVQSADKPFDWGKIQLQLKSAFLYKKVTSGAKKASEAAGENGSAAGTDVAKTGTTDTDVTEYAFAISVNLADALPDLGIIKINNLFVGVWNTERTGVLAQMGIGEISTMLQQLG</sequence>
<comment type="caution">
    <text evidence="1">The sequence shown here is derived from an EMBL/GenBank/DDBJ whole genome shotgun (WGS) entry which is preliminary data.</text>
</comment>
<dbReference type="RefSeq" id="WP_007558928.1">
    <property type="nucleotide sequence ID" value="NZ_DS990119.1"/>
</dbReference>
<accession>B5CWT7</accession>
<name>B5CWT7_PHOPM</name>
<dbReference type="Proteomes" id="UP000003452">
    <property type="component" value="Unassembled WGS sequence"/>
</dbReference>
<reference evidence="1 2" key="1">
    <citation type="submission" date="2008-08" db="EMBL/GenBank/DDBJ databases">
        <title>Draft genome sequence of Bacteroides plebeius (DSM 17135).</title>
        <authorList>
            <person name="Sudarsanam P."/>
            <person name="Ley R."/>
            <person name="Guruge J."/>
            <person name="Turnbaugh P.J."/>
            <person name="Mahowald M."/>
            <person name="Liep D."/>
            <person name="Gordon J."/>
        </authorList>
    </citation>
    <scope>NUCLEOTIDE SEQUENCE [LARGE SCALE GENOMIC DNA]</scope>
    <source>
        <strain evidence="2">DSM 17135 / JCM 12973 / M2</strain>
    </source>
</reference>
<evidence type="ECO:0000313" key="2">
    <source>
        <dbReference type="Proteomes" id="UP000003452"/>
    </source>
</evidence>
<organism evidence="1 2">
    <name type="scientific">Phocaeicola plebeius (strain DSM 17135 / JCM 12973 / CCUG 54634 / M2)</name>
    <name type="common">Bacteroides plebeius</name>
    <dbReference type="NCBI Taxonomy" id="484018"/>
    <lineage>
        <taxon>Bacteria</taxon>
        <taxon>Pseudomonadati</taxon>
        <taxon>Bacteroidota</taxon>
        <taxon>Bacteroidia</taxon>
        <taxon>Bacteroidales</taxon>
        <taxon>Bacteroidaceae</taxon>
        <taxon>Phocaeicola</taxon>
    </lineage>
</organism>
<dbReference type="AlphaFoldDB" id="B5CWT7"/>
<reference evidence="1 2" key="2">
    <citation type="submission" date="2008-08" db="EMBL/GenBank/DDBJ databases">
        <authorList>
            <person name="Fulton L."/>
            <person name="Clifton S."/>
            <person name="Fulton B."/>
            <person name="Xu J."/>
            <person name="Minx P."/>
            <person name="Pepin K.H."/>
            <person name="Johnson M."/>
            <person name="Thiruvilangam P."/>
            <person name="Bhonagiri V."/>
            <person name="Nash W.E."/>
            <person name="Mardis E.R."/>
            <person name="Wilson R.K."/>
        </authorList>
    </citation>
    <scope>NUCLEOTIDE SEQUENCE [LARGE SCALE GENOMIC DNA]</scope>
    <source>
        <strain evidence="2">DSM 17135 / JCM 12973 / M2</strain>
    </source>
</reference>
<evidence type="ECO:0000313" key="1">
    <source>
        <dbReference type="EMBL" id="EDY96734.1"/>
    </source>
</evidence>
<protein>
    <submittedName>
        <fullName evidence="1">Uncharacterized protein</fullName>
    </submittedName>
</protein>